<evidence type="ECO:0000256" key="5">
    <source>
        <dbReference type="ARBA" id="ARBA00022692"/>
    </source>
</evidence>
<feature type="transmembrane region" description="Helical" evidence="14">
    <location>
        <begin position="164"/>
        <end position="186"/>
    </location>
</feature>
<proteinExistence type="inferred from homology"/>
<dbReference type="NCBIfam" id="TIGR00560">
    <property type="entry name" value="pgsA"/>
    <property type="match status" value="1"/>
</dbReference>
<evidence type="ECO:0000256" key="3">
    <source>
        <dbReference type="ARBA" id="ARBA00022516"/>
    </source>
</evidence>
<evidence type="ECO:0000256" key="10">
    <source>
        <dbReference type="ARBA" id="ARBA00023264"/>
    </source>
</evidence>
<dbReference type="InterPro" id="IPR000462">
    <property type="entry name" value="CDP-OH_P_trans"/>
</dbReference>
<sequence>MTDQPGTGAEPLRPVVGRRVSLWNVANAVTVVRLFLVPFFAVLLFLPGDRWRYAALAVFVLASLTDRLDGELARRYGLVTDFGKIADPIADKALTGSALVGLSVLGELPWWVTVLIMGREIGVTLLRFAVIRHGVIPASWGGKIKTVLQVLAISLYLLPGAPEALRWLTMGAAVLVTTVTGADYVVRAVRLRQVARRARAAEAPAGPAGTAAAAETGDDQVGRGNAGGDGNVCG</sequence>
<name>A0A543J0R4_9ACTN</name>
<evidence type="ECO:0000256" key="12">
    <source>
        <dbReference type="RuleBase" id="RU003750"/>
    </source>
</evidence>
<accession>A0A543J0R4</accession>
<dbReference type="InterPro" id="IPR050324">
    <property type="entry name" value="CDP-alcohol_PTase-I"/>
</dbReference>
<dbReference type="PROSITE" id="PS00379">
    <property type="entry name" value="CDP_ALCOHOL_P_TRANSF"/>
    <property type="match status" value="1"/>
</dbReference>
<evidence type="ECO:0000313" key="15">
    <source>
        <dbReference type="EMBL" id="TQM76415.1"/>
    </source>
</evidence>
<dbReference type="EC" id="2.7.8.5" evidence="11"/>
<keyword evidence="6 14" id="KW-1133">Transmembrane helix</keyword>
<feature type="compositionally biased region" description="Gly residues" evidence="13">
    <location>
        <begin position="224"/>
        <end position="234"/>
    </location>
</feature>
<keyword evidence="16" id="KW-1185">Reference proteome</keyword>
<dbReference type="PANTHER" id="PTHR14269">
    <property type="entry name" value="CDP-DIACYLGLYCEROL--GLYCEROL-3-PHOSPHATE 3-PHOSPHATIDYLTRANSFERASE-RELATED"/>
    <property type="match status" value="1"/>
</dbReference>
<feature type="compositionally biased region" description="Low complexity" evidence="13">
    <location>
        <begin position="206"/>
        <end position="215"/>
    </location>
</feature>
<evidence type="ECO:0000256" key="11">
    <source>
        <dbReference type="NCBIfam" id="TIGR00560"/>
    </source>
</evidence>
<dbReference type="GO" id="GO:0016020">
    <property type="term" value="C:membrane"/>
    <property type="evidence" value="ECO:0007669"/>
    <property type="project" value="UniProtKB-SubCell"/>
</dbReference>
<protein>
    <recommendedName>
        <fullName evidence="11">CDP-diacylglycerol--glycerol-3-phosphate 3-phosphatidyltransferase</fullName>
        <ecNumber evidence="11">2.7.8.5</ecNumber>
    </recommendedName>
</protein>
<dbReference type="Gene3D" id="1.20.120.1760">
    <property type="match status" value="1"/>
</dbReference>
<feature type="transmembrane region" description="Helical" evidence="14">
    <location>
        <begin position="142"/>
        <end position="158"/>
    </location>
</feature>
<evidence type="ECO:0000256" key="2">
    <source>
        <dbReference type="ARBA" id="ARBA00010441"/>
    </source>
</evidence>
<dbReference type="InterPro" id="IPR043130">
    <property type="entry name" value="CDP-OH_PTrfase_TM_dom"/>
</dbReference>
<keyword evidence="8 14" id="KW-0472">Membrane</keyword>
<comment type="similarity">
    <text evidence="2 12">Belongs to the CDP-alcohol phosphatidyltransferase class-I family.</text>
</comment>
<dbReference type="PANTHER" id="PTHR14269:SF52">
    <property type="entry name" value="PHOSPHATIDYLGLYCEROPHOSPHATE SYNTHASE-RELATED"/>
    <property type="match status" value="1"/>
</dbReference>
<evidence type="ECO:0000256" key="7">
    <source>
        <dbReference type="ARBA" id="ARBA00023098"/>
    </source>
</evidence>
<keyword evidence="5 14" id="KW-0812">Transmembrane</keyword>
<dbReference type="GO" id="GO:0046474">
    <property type="term" value="P:glycerophospholipid biosynthetic process"/>
    <property type="evidence" value="ECO:0007669"/>
    <property type="project" value="TreeGrafter"/>
</dbReference>
<dbReference type="EMBL" id="VFPQ01000001">
    <property type="protein sequence ID" value="TQM76415.1"/>
    <property type="molecule type" value="Genomic_DNA"/>
</dbReference>
<dbReference type="Proteomes" id="UP000319213">
    <property type="component" value="Unassembled WGS sequence"/>
</dbReference>
<keyword evidence="4 12" id="KW-0808">Transferase</keyword>
<evidence type="ECO:0000256" key="9">
    <source>
        <dbReference type="ARBA" id="ARBA00023209"/>
    </source>
</evidence>
<feature type="region of interest" description="Disordered" evidence="13">
    <location>
        <begin position="206"/>
        <end position="234"/>
    </location>
</feature>
<dbReference type="AlphaFoldDB" id="A0A543J0R4"/>
<dbReference type="InterPro" id="IPR004570">
    <property type="entry name" value="Phosphatidylglycerol_P_synth"/>
</dbReference>
<evidence type="ECO:0000256" key="6">
    <source>
        <dbReference type="ARBA" id="ARBA00022989"/>
    </source>
</evidence>
<keyword evidence="10" id="KW-1208">Phospholipid metabolism</keyword>
<evidence type="ECO:0000313" key="16">
    <source>
        <dbReference type="Proteomes" id="UP000319213"/>
    </source>
</evidence>
<reference evidence="15 16" key="1">
    <citation type="submission" date="2019-06" db="EMBL/GenBank/DDBJ databases">
        <title>Sequencing the genomes of 1000 actinobacteria strains.</title>
        <authorList>
            <person name="Klenk H.-P."/>
        </authorList>
    </citation>
    <scope>NUCLEOTIDE SEQUENCE [LARGE SCALE GENOMIC DNA]</scope>
    <source>
        <strain evidence="15 16">DSM 43186</strain>
    </source>
</reference>
<feature type="transmembrane region" description="Helical" evidence="14">
    <location>
        <begin position="20"/>
        <end position="44"/>
    </location>
</feature>
<dbReference type="Pfam" id="PF01066">
    <property type="entry name" value="CDP-OH_P_transf"/>
    <property type="match status" value="1"/>
</dbReference>
<evidence type="ECO:0000256" key="4">
    <source>
        <dbReference type="ARBA" id="ARBA00022679"/>
    </source>
</evidence>
<keyword evidence="3" id="KW-0444">Lipid biosynthesis</keyword>
<comment type="subcellular location">
    <subcellularLocation>
        <location evidence="1">Membrane</location>
        <topology evidence="1">Multi-pass membrane protein</topology>
    </subcellularLocation>
</comment>
<dbReference type="InterPro" id="IPR048254">
    <property type="entry name" value="CDP_ALCOHOL_P_TRANSF_CS"/>
</dbReference>
<evidence type="ECO:0000256" key="13">
    <source>
        <dbReference type="SAM" id="MobiDB-lite"/>
    </source>
</evidence>
<keyword evidence="7" id="KW-0443">Lipid metabolism</keyword>
<comment type="caution">
    <text evidence="15">The sequence shown here is derived from an EMBL/GenBank/DDBJ whole genome shotgun (WGS) entry which is preliminary data.</text>
</comment>
<evidence type="ECO:0000256" key="8">
    <source>
        <dbReference type="ARBA" id="ARBA00023136"/>
    </source>
</evidence>
<gene>
    <name evidence="15" type="ORF">FHX40_3149</name>
</gene>
<evidence type="ECO:0000256" key="14">
    <source>
        <dbReference type="SAM" id="Phobius"/>
    </source>
</evidence>
<dbReference type="GO" id="GO:0008444">
    <property type="term" value="F:CDP-diacylglycerol-glycerol-3-phosphate 3-phosphatidyltransferase activity"/>
    <property type="evidence" value="ECO:0007669"/>
    <property type="project" value="UniProtKB-UniRule"/>
</dbReference>
<dbReference type="RefSeq" id="WP_373286865.1">
    <property type="nucleotide sequence ID" value="NZ_BMPV01000001.1"/>
</dbReference>
<organism evidence="15 16">
    <name type="scientific">Thermopolyspora flexuosa</name>
    <dbReference type="NCBI Taxonomy" id="103836"/>
    <lineage>
        <taxon>Bacteria</taxon>
        <taxon>Bacillati</taxon>
        <taxon>Actinomycetota</taxon>
        <taxon>Actinomycetes</taxon>
        <taxon>Streptosporangiales</taxon>
        <taxon>Streptosporangiaceae</taxon>
        <taxon>Thermopolyspora</taxon>
    </lineage>
</organism>
<evidence type="ECO:0000256" key="1">
    <source>
        <dbReference type="ARBA" id="ARBA00004141"/>
    </source>
</evidence>
<dbReference type="UniPathway" id="UPA00085"/>
<keyword evidence="9" id="KW-0594">Phospholipid biosynthesis</keyword>